<dbReference type="Proteomes" id="UP000594261">
    <property type="component" value="Chromosome 7"/>
</dbReference>
<organism evidence="1 2">
    <name type="scientific">Quercus lobata</name>
    <name type="common">Valley oak</name>
    <dbReference type="NCBI Taxonomy" id="97700"/>
    <lineage>
        <taxon>Eukaryota</taxon>
        <taxon>Viridiplantae</taxon>
        <taxon>Streptophyta</taxon>
        <taxon>Embryophyta</taxon>
        <taxon>Tracheophyta</taxon>
        <taxon>Spermatophyta</taxon>
        <taxon>Magnoliopsida</taxon>
        <taxon>eudicotyledons</taxon>
        <taxon>Gunneridae</taxon>
        <taxon>Pentapetalae</taxon>
        <taxon>rosids</taxon>
        <taxon>fabids</taxon>
        <taxon>Fagales</taxon>
        <taxon>Fagaceae</taxon>
        <taxon>Quercus</taxon>
    </lineage>
</organism>
<accession>A0A7N2M3B4</accession>
<dbReference type="EnsemblPlants" id="QL07p015866:mrna">
    <property type="protein sequence ID" value="QL07p015866:mrna"/>
    <property type="gene ID" value="QL07p015866"/>
</dbReference>
<dbReference type="AlphaFoldDB" id="A0A7N2M3B4"/>
<dbReference type="Gramene" id="QL07p015866:mrna">
    <property type="protein sequence ID" value="QL07p015866:mrna"/>
    <property type="gene ID" value="QL07p015866"/>
</dbReference>
<name>A0A7N2M3B4_QUELO</name>
<reference evidence="1 2" key="1">
    <citation type="journal article" date="2016" name="G3 (Bethesda)">
        <title>First Draft Assembly and Annotation of the Genome of a California Endemic Oak Quercus lobata Nee (Fagaceae).</title>
        <authorList>
            <person name="Sork V.L."/>
            <person name="Fitz-Gibbon S.T."/>
            <person name="Puiu D."/>
            <person name="Crepeau M."/>
            <person name="Gugger P.F."/>
            <person name="Sherman R."/>
            <person name="Stevens K."/>
            <person name="Langley C.H."/>
            <person name="Pellegrini M."/>
            <person name="Salzberg S.L."/>
        </authorList>
    </citation>
    <scope>NUCLEOTIDE SEQUENCE [LARGE SCALE GENOMIC DNA]</scope>
    <source>
        <strain evidence="1 2">cv. SW786</strain>
    </source>
</reference>
<evidence type="ECO:0000313" key="1">
    <source>
        <dbReference type="EnsemblPlants" id="QL07p015866:mrna"/>
    </source>
</evidence>
<dbReference type="EMBL" id="LRBV02000007">
    <property type="status" value="NOT_ANNOTATED_CDS"/>
    <property type="molecule type" value="Genomic_DNA"/>
</dbReference>
<reference evidence="1" key="2">
    <citation type="submission" date="2021-01" db="UniProtKB">
        <authorList>
            <consortium name="EnsemblPlants"/>
        </authorList>
    </citation>
    <scope>IDENTIFICATION</scope>
</reference>
<protein>
    <submittedName>
        <fullName evidence="1">Uncharacterized protein</fullName>
    </submittedName>
</protein>
<dbReference type="InParanoid" id="A0A7N2M3B4"/>
<proteinExistence type="predicted"/>
<keyword evidence="2" id="KW-1185">Reference proteome</keyword>
<sequence>MSPSQQPKEESHNRIGDLFCSRGIHVEEAETEGGVDGAKAKDELVRAKATLGSAWEVGEGVEDEDECSGVVQDFVEDANEDNPEVLDEDEDYYIDVYPKYDDYADEYNLDKSDFQYLG</sequence>
<evidence type="ECO:0000313" key="2">
    <source>
        <dbReference type="Proteomes" id="UP000594261"/>
    </source>
</evidence>